<evidence type="ECO:0000256" key="1">
    <source>
        <dbReference type="SAM" id="SignalP"/>
    </source>
</evidence>
<dbReference type="Proteomes" id="UP001428817">
    <property type="component" value="Unassembled WGS sequence"/>
</dbReference>
<evidence type="ECO:0000313" key="2">
    <source>
        <dbReference type="EMBL" id="GAA5155677.1"/>
    </source>
</evidence>
<protein>
    <submittedName>
        <fullName evidence="2">Uncharacterized protein</fullName>
    </submittedName>
</protein>
<feature type="signal peptide" evidence="1">
    <location>
        <begin position="1"/>
        <end position="33"/>
    </location>
</feature>
<keyword evidence="1" id="KW-0732">Signal</keyword>
<dbReference type="EMBL" id="BAABJP010000010">
    <property type="protein sequence ID" value="GAA5155677.1"/>
    <property type="molecule type" value="Genomic_DNA"/>
</dbReference>
<sequence>MAEKNRRRWVVRGAVLGVVAAPLLAVGVAQAHAAELAPVAEVVDGTVAATSESVVDTIGAALGVED</sequence>
<feature type="chain" id="PRO_5046891816" evidence="1">
    <location>
        <begin position="34"/>
        <end position="66"/>
    </location>
</feature>
<dbReference type="InterPro" id="IPR006311">
    <property type="entry name" value="TAT_signal"/>
</dbReference>
<gene>
    <name evidence="2" type="ORF">GCM10023321_29620</name>
</gene>
<proteinExistence type="predicted"/>
<dbReference type="PROSITE" id="PS51318">
    <property type="entry name" value="TAT"/>
    <property type="match status" value="1"/>
</dbReference>
<dbReference type="RefSeq" id="WP_185064008.1">
    <property type="nucleotide sequence ID" value="NZ_BAABJP010000010.1"/>
</dbReference>
<name>A0ABP9Q256_9PSEU</name>
<accession>A0ABP9Q256</accession>
<reference evidence="3" key="1">
    <citation type="journal article" date="2019" name="Int. J. Syst. Evol. Microbiol.">
        <title>The Global Catalogue of Microorganisms (GCM) 10K type strain sequencing project: providing services to taxonomists for standard genome sequencing and annotation.</title>
        <authorList>
            <consortium name="The Broad Institute Genomics Platform"/>
            <consortium name="The Broad Institute Genome Sequencing Center for Infectious Disease"/>
            <person name="Wu L."/>
            <person name="Ma J."/>
        </authorList>
    </citation>
    <scope>NUCLEOTIDE SEQUENCE [LARGE SCALE GENOMIC DNA]</scope>
    <source>
        <strain evidence="3">JCM 18303</strain>
    </source>
</reference>
<keyword evidence="3" id="KW-1185">Reference proteome</keyword>
<comment type="caution">
    <text evidence="2">The sequence shown here is derived from an EMBL/GenBank/DDBJ whole genome shotgun (WGS) entry which is preliminary data.</text>
</comment>
<evidence type="ECO:0000313" key="3">
    <source>
        <dbReference type="Proteomes" id="UP001428817"/>
    </source>
</evidence>
<organism evidence="2 3">
    <name type="scientific">Pseudonocardia eucalypti</name>
    <dbReference type="NCBI Taxonomy" id="648755"/>
    <lineage>
        <taxon>Bacteria</taxon>
        <taxon>Bacillati</taxon>
        <taxon>Actinomycetota</taxon>
        <taxon>Actinomycetes</taxon>
        <taxon>Pseudonocardiales</taxon>
        <taxon>Pseudonocardiaceae</taxon>
        <taxon>Pseudonocardia</taxon>
    </lineage>
</organism>